<dbReference type="EMBL" id="DS022261">
    <property type="protein sequence ID" value="EWG54269.1"/>
    <property type="molecule type" value="Genomic_DNA"/>
</dbReference>
<sequence>MQYSSPDNTHMAVCYAKFLGIMVHTAVPTSSNSPGRVAMGEETRTESGNEVATQPKGLGDMTHCPPDNNMVVEGFSDLDAVPDLGLTSDLFSWWESMYGRDIFPQIP</sequence>
<keyword evidence="3" id="KW-1185">Reference proteome</keyword>
<name>W7N2B8_GIBM7</name>
<evidence type="ECO:0000313" key="3">
    <source>
        <dbReference type="Proteomes" id="UP000009096"/>
    </source>
</evidence>
<reference evidence="2 3" key="1">
    <citation type="journal article" date="2010" name="Nature">
        <title>Comparative genomics reveals mobile pathogenicity chromosomes in Fusarium.</title>
        <authorList>
            <person name="Ma L.J."/>
            <person name="van der Does H.C."/>
            <person name="Borkovich K.A."/>
            <person name="Coleman J.J."/>
            <person name="Daboussi M.J."/>
            <person name="Di Pietro A."/>
            <person name="Dufresne M."/>
            <person name="Freitag M."/>
            <person name="Grabherr M."/>
            <person name="Henrissat B."/>
            <person name="Houterman P.M."/>
            <person name="Kang S."/>
            <person name="Shim W.B."/>
            <person name="Woloshuk C."/>
            <person name="Xie X."/>
            <person name="Xu J.R."/>
            <person name="Antoniw J."/>
            <person name="Baker S.E."/>
            <person name="Bluhm B.H."/>
            <person name="Breakspear A."/>
            <person name="Brown D.W."/>
            <person name="Butchko R.A."/>
            <person name="Chapman S."/>
            <person name="Coulson R."/>
            <person name="Coutinho P.M."/>
            <person name="Danchin E.G."/>
            <person name="Diener A."/>
            <person name="Gale L.R."/>
            <person name="Gardiner D.M."/>
            <person name="Goff S."/>
            <person name="Hammond-Kosack K.E."/>
            <person name="Hilburn K."/>
            <person name="Hua-Van A."/>
            <person name="Jonkers W."/>
            <person name="Kazan K."/>
            <person name="Kodira C.D."/>
            <person name="Koehrsen M."/>
            <person name="Kumar L."/>
            <person name="Lee Y.H."/>
            <person name="Li L."/>
            <person name="Manners J.M."/>
            <person name="Miranda-Saavedra D."/>
            <person name="Mukherjee M."/>
            <person name="Park G."/>
            <person name="Park J."/>
            <person name="Park S.Y."/>
            <person name="Proctor R.H."/>
            <person name="Regev A."/>
            <person name="Ruiz-Roldan M.C."/>
            <person name="Sain D."/>
            <person name="Sakthikumar S."/>
            <person name="Sykes S."/>
            <person name="Schwartz D.C."/>
            <person name="Turgeon B.G."/>
            <person name="Wapinski I."/>
            <person name="Yoder O."/>
            <person name="Young S."/>
            <person name="Zeng Q."/>
            <person name="Zhou S."/>
            <person name="Galagan J."/>
            <person name="Cuomo C.A."/>
            <person name="Kistler H.C."/>
            <person name="Rep M."/>
        </authorList>
    </citation>
    <scope>NUCLEOTIDE SEQUENCE [LARGE SCALE GENOMIC DNA]</scope>
    <source>
        <strain evidence="3">M3125 / FGSC 7600</strain>
    </source>
</reference>
<accession>W7N2B8</accession>
<dbReference type="AlphaFoldDB" id="W7N2B8"/>
<dbReference type="RefSeq" id="XP_018760460.1">
    <property type="nucleotide sequence ID" value="XM_018906543.1"/>
</dbReference>
<protein>
    <submittedName>
        <fullName evidence="2">Uncharacterized protein</fullName>
    </submittedName>
</protein>
<dbReference type="Proteomes" id="UP000009096">
    <property type="component" value="Chromosome 3"/>
</dbReference>
<gene>
    <name evidence="2" type="ORF">FVEG_17291</name>
</gene>
<dbReference type="KEGG" id="fvr:FVEG_17291"/>
<dbReference type="STRING" id="334819.W7N2B8"/>
<feature type="region of interest" description="Disordered" evidence="1">
    <location>
        <begin position="28"/>
        <end position="64"/>
    </location>
</feature>
<organism evidence="2 3">
    <name type="scientific">Gibberella moniliformis (strain M3125 / FGSC 7600)</name>
    <name type="common">Maize ear and stalk rot fungus</name>
    <name type="synonym">Fusarium verticillioides</name>
    <dbReference type="NCBI Taxonomy" id="334819"/>
    <lineage>
        <taxon>Eukaryota</taxon>
        <taxon>Fungi</taxon>
        <taxon>Dikarya</taxon>
        <taxon>Ascomycota</taxon>
        <taxon>Pezizomycotina</taxon>
        <taxon>Sordariomycetes</taxon>
        <taxon>Hypocreomycetidae</taxon>
        <taxon>Hypocreales</taxon>
        <taxon>Nectriaceae</taxon>
        <taxon>Fusarium</taxon>
        <taxon>Fusarium fujikuroi species complex</taxon>
    </lineage>
</organism>
<evidence type="ECO:0000256" key="1">
    <source>
        <dbReference type="SAM" id="MobiDB-lite"/>
    </source>
</evidence>
<dbReference type="GeneID" id="30074167"/>
<proteinExistence type="predicted"/>
<dbReference type="VEuPathDB" id="FungiDB:FVEG_17291"/>
<evidence type="ECO:0000313" key="2">
    <source>
        <dbReference type="EMBL" id="EWG54269.1"/>
    </source>
</evidence>